<evidence type="ECO:0000313" key="3">
    <source>
        <dbReference type="EMBL" id="MBU8873713.1"/>
    </source>
</evidence>
<dbReference type="GO" id="GO:0016757">
    <property type="term" value="F:glycosyltransferase activity"/>
    <property type="evidence" value="ECO:0007669"/>
    <property type="project" value="UniProtKB-KW"/>
</dbReference>
<evidence type="ECO:0000259" key="2">
    <source>
        <dbReference type="Pfam" id="PF02709"/>
    </source>
</evidence>
<protein>
    <submittedName>
        <fullName evidence="3">Glycosyltransferase</fullName>
        <ecNumber evidence="3">2.4.-.-</ecNumber>
    </submittedName>
</protein>
<gene>
    <name evidence="3" type="ORF">KQ910_08060</name>
</gene>
<dbReference type="EC" id="2.4.-.-" evidence="3"/>
<dbReference type="EMBL" id="JAHOPB010000001">
    <property type="protein sequence ID" value="MBU8873713.1"/>
    <property type="molecule type" value="Genomic_DNA"/>
</dbReference>
<organism evidence="3 4">
    <name type="scientific">Reyranella humidisoli</name>
    <dbReference type="NCBI Taxonomy" id="2849149"/>
    <lineage>
        <taxon>Bacteria</taxon>
        <taxon>Pseudomonadati</taxon>
        <taxon>Pseudomonadota</taxon>
        <taxon>Alphaproteobacteria</taxon>
        <taxon>Hyphomicrobiales</taxon>
        <taxon>Reyranellaceae</taxon>
        <taxon>Reyranella</taxon>
    </lineage>
</organism>
<evidence type="ECO:0000256" key="1">
    <source>
        <dbReference type="ARBA" id="ARBA00022679"/>
    </source>
</evidence>
<dbReference type="Pfam" id="PF02709">
    <property type="entry name" value="Glyco_transf_7C"/>
    <property type="match status" value="1"/>
</dbReference>
<sequence length="257" mass="28825">MIPDLDILITCDAAWNVGEMLRSNQRAFAEAKANVTVVVVDRKAPATPPGPAHRVIFVRQPRFKKALGINVGALHLKGRYMLILDADILVSRRTLAAMKAAVIGGRFVTVRKVKDPTSRRHQPADFSYVVEFPDQPVRVTSLRRYSDGARSGPGLIMLRREDFIRVGGMSSDLYGWGWEDIDLLVRLQKAGLRRRTIGQVRHLRSSVITSTALIKRQLSERRNIMRCIKRYQTGNSQGSISTDMANVRDRKIHVAAA</sequence>
<proteinExistence type="predicted"/>
<comment type="caution">
    <text evidence="3">The sequence shown here is derived from an EMBL/GenBank/DDBJ whole genome shotgun (WGS) entry which is preliminary data.</text>
</comment>
<name>A0ABS6IGJ0_9HYPH</name>
<accession>A0ABS6IGJ0</accession>
<keyword evidence="4" id="KW-1185">Reference proteome</keyword>
<evidence type="ECO:0000313" key="4">
    <source>
        <dbReference type="Proteomes" id="UP000727907"/>
    </source>
</evidence>
<dbReference type="InterPro" id="IPR027791">
    <property type="entry name" value="Galactosyl_T_C"/>
</dbReference>
<reference evidence="3 4" key="1">
    <citation type="submission" date="2021-06" db="EMBL/GenBank/DDBJ databases">
        <authorList>
            <person name="Lee D.H."/>
        </authorList>
    </citation>
    <scope>NUCLEOTIDE SEQUENCE [LARGE SCALE GENOMIC DNA]</scope>
    <source>
        <strain evidence="3 4">MMS21-HV4-11</strain>
    </source>
</reference>
<dbReference type="Proteomes" id="UP000727907">
    <property type="component" value="Unassembled WGS sequence"/>
</dbReference>
<feature type="domain" description="Galactosyltransferase C-terminal" evidence="2">
    <location>
        <begin position="152"/>
        <end position="194"/>
    </location>
</feature>
<keyword evidence="1 3" id="KW-0808">Transferase</keyword>
<keyword evidence="3" id="KW-0328">Glycosyltransferase</keyword>